<keyword evidence="3" id="KW-1185">Reference proteome</keyword>
<dbReference type="Gene3D" id="3.90.1300.10">
    <property type="entry name" value="Amidase signature (AS) domain"/>
    <property type="match status" value="1"/>
</dbReference>
<proteinExistence type="predicted"/>
<protein>
    <recommendedName>
        <fullName evidence="4">Amidase domain-containing protein</fullName>
    </recommendedName>
</protein>
<dbReference type="GeneID" id="35403536"/>
<dbReference type="STRING" id="1279085.S0EEQ8"/>
<sequence>MAASPDYQSVLSSRHSTVLGDSAIVDLRHLGYHFIPVVVSAHHDVAYRTPTATRLADRLHSPGTNRDILIDQSKLKTDTLTEGAHFDTATGLLPVREGLPVTHAAFVASLVQSLYQTVIYLNATNSDAYTSQAIAVPSRLYFTPNPELSLNSPRVGIKDSIDIAGAKTFDSSLAYGAFHGITSQNAPSIQRLLDLVAVIIGKTGMSQLADTEIPHMALSTFTLPHDVDISSPRERSTGGSVRQLAASH</sequence>
<organism evidence="2 3">
    <name type="scientific">Gibberella fujikuroi (strain CBS 195.34 / IMI 58289 / NRRL A-6831)</name>
    <name type="common">Bakanae and foot rot disease fungus</name>
    <name type="synonym">Fusarium fujikuroi</name>
    <dbReference type="NCBI Taxonomy" id="1279085"/>
    <lineage>
        <taxon>Eukaryota</taxon>
        <taxon>Fungi</taxon>
        <taxon>Dikarya</taxon>
        <taxon>Ascomycota</taxon>
        <taxon>Pezizomycotina</taxon>
        <taxon>Sordariomycetes</taxon>
        <taxon>Hypocreomycetidae</taxon>
        <taxon>Hypocreales</taxon>
        <taxon>Nectriaceae</taxon>
        <taxon>Fusarium</taxon>
        <taxon>Fusarium fujikuroi species complex</taxon>
    </lineage>
</organism>
<dbReference type="RefSeq" id="XP_023435327.1">
    <property type="nucleotide sequence ID" value="XM_023567958.1"/>
</dbReference>
<accession>S0EEQ8</accession>
<evidence type="ECO:0000256" key="1">
    <source>
        <dbReference type="SAM" id="MobiDB-lite"/>
    </source>
</evidence>
<gene>
    <name evidence="2" type="ORF">FFUJ_10069</name>
</gene>
<dbReference type="AlphaFoldDB" id="S0EEQ8"/>
<dbReference type="EMBL" id="HF679031">
    <property type="protein sequence ID" value="CCT73249.1"/>
    <property type="molecule type" value="Genomic_DNA"/>
</dbReference>
<dbReference type="InterPro" id="IPR036928">
    <property type="entry name" value="AS_sf"/>
</dbReference>
<evidence type="ECO:0000313" key="2">
    <source>
        <dbReference type="EMBL" id="CCT73249.1"/>
    </source>
</evidence>
<dbReference type="HOGENOM" id="CLU_1120249_0_0_1"/>
<dbReference type="Proteomes" id="UP000016800">
    <property type="component" value="Chromosome IX"/>
</dbReference>
<evidence type="ECO:0008006" key="4">
    <source>
        <dbReference type="Google" id="ProtNLM"/>
    </source>
</evidence>
<dbReference type="VEuPathDB" id="FungiDB:FFUJ_10069"/>
<feature type="region of interest" description="Disordered" evidence="1">
    <location>
        <begin position="228"/>
        <end position="248"/>
    </location>
</feature>
<reference evidence="3" key="1">
    <citation type="journal article" date="2013" name="PLoS Pathog.">
        <title>Deciphering the cryptic genome: genome-wide analyses of the rice pathogen Fusarium fujikuroi reveal complex regulation of secondary metabolism and novel metabolites.</title>
        <authorList>
            <person name="Wiemann P."/>
            <person name="Sieber C.M."/>
            <person name="von Bargen K.W."/>
            <person name="Studt L."/>
            <person name="Niehaus E.M."/>
            <person name="Espino J.J."/>
            <person name="Huss K."/>
            <person name="Michielse C.B."/>
            <person name="Albermann S."/>
            <person name="Wagner D."/>
            <person name="Bergner S.V."/>
            <person name="Connolly L.R."/>
            <person name="Fischer A."/>
            <person name="Reuter G."/>
            <person name="Kleigrewe K."/>
            <person name="Bald T."/>
            <person name="Wingfield B.D."/>
            <person name="Ophir R."/>
            <person name="Freeman S."/>
            <person name="Hippler M."/>
            <person name="Smith K.M."/>
            <person name="Brown D.W."/>
            <person name="Proctor R.H."/>
            <person name="Munsterkotter M."/>
            <person name="Freitag M."/>
            <person name="Humpf H.U."/>
            <person name="Guldener U."/>
            <person name="Tudzynski B."/>
        </authorList>
    </citation>
    <scope>NUCLEOTIDE SEQUENCE [LARGE SCALE GENOMIC DNA]</scope>
    <source>
        <strain evidence="3">CBS 195.34 / IMI 58289 / NRRL A-6831</strain>
    </source>
</reference>
<name>S0EEQ8_GIBF5</name>
<evidence type="ECO:0000313" key="3">
    <source>
        <dbReference type="Proteomes" id="UP000016800"/>
    </source>
</evidence>
<dbReference type="SUPFAM" id="SSF75304">
    <property type="entry name" value="Amidase signature (AS) enzymes"/>
    <property type="match status" value="1"/>
</dbReference>